<gene>
    <name evidence="2" type="ORF">ASZ90_020056</name>
</gene>
<feature type="compositionally biased region" description="Polar residues" evidence="1">
    <location>
        <begin position="1"/>
        <end position="18"/>
    </location>
</feature>
<organism evidence="2">
    <name type="scientific">hydrocarbon metagenome</name>
    <dbReference type="NCBI Taxonomy" id="938273"/>
    <lineage>
        <taxon>unclassified sequences</taxon>
        <taxon>metagenomes</taxon>
        <taxon>ecological metagenomes</taxon>
    </lineage>
</organism>
<evidence type="ECO:0000256" key="1">
    <source>
        <dbReference type="SAM" id="MobiDB-lite"/>
    </source>
</evidence>
<feature type="region of interest" description="Disordered" evidence="1">
    <location>
        <begin position="1"/>
        <end position="25"/>
    </location>
</feature>
<proteinExistence type="predicted"/>
<comment type="caution">
    <text evidence="2">The sequence shown here is derived from an EMBL/GenBank/DDBJ whole genome shotgun (WGS) entry which is preliminary data.</text>
</comment>
<reference evidence="2" key="1">
    <citation type="journal article" date="2015" name="Proc. Natl. Acad. Sci. U.S.A.">
        <title>Networks of energetic and metabolic interactions define dynamics in microbial communities.</title>
        <authorList>
            <person name="Embree M."/>
            <person name="Liu J.K."/>
            <person name="Al-Bassam M.M."/>
            <person name="Zengler K."/>
        </authorList>
    </citation>
    <scope>NUCLEOTIDE SEQUENCE</scope>
</reference>
<name>A0A0W8E1N8_9ZZZZ</name>
<protein>
    <submittedName>
        <fullName evidence="2">Uncharacterized protein</fullName>
    </submittedName>
</protein>
<accession>A0A0W8E1N8</accession>
<dbReference type="EMBL" id="LNQE01001917">
    <property type="protein sequence ID" value="KUG02560.1"/>
    <property type="molecule type" value="Genomic_DNA"/>
</dbReference>
<dbReference type="AlphaFoldDB" id="A0A0W8E1N8"/>
<sequence length="43" mass="4717">MHINPSSLPGISKSSRPGQDTGMAYQPCSKMQESYLFPMTILS</sequence>
<evidence type="ECO:0000313" key="2">
    <source>
        <dbReference type="EMBL" id="KUG02560.1"/>
    </source>
</evidence>